<feature type="domain" description="Polymerase/histidinol phosphatase N-terminal" evidence="14">
    <location>
        <begin position="5"/>
        <end position="72"/>
    </location>
</feature>
<keyword evidence="7 13" id="KW-0548">Nucleotidyltransferase</keyword>
<dbReference type="Pfam" id="PF17657">
    <property type="entry name" value="DNA_pol3_finger"/>
    <property type="match status" value="1"/>
</dbReference>
<accession>A0A2B8B4K6</accession>
<dbReference type="Pfam" id="PF07733">
    <property type="entry name" value="DNA_pol3_alpha"/>
    <property type="match status" value="1"/>
</dbReference>
<name>A0A2B8B4K6_9PROT</name>
<evidence type="ECO:0000256" key="6">
    <source>
        <dbReference type="ARBA" id="ARBA00022679"/>
    </source>
</evidence>
<dbReference type="InterPro" id="IPR023073">
    <property type="entry name" value="DnaE2"/>
</dbReference>
<dbReference type="InterPro" id="IPR016195">
    <property type="entry name" value="Pol/histidinol_Pase-like"/>
</dbReference>
<evidence type="ECO:0000256" key="4">
    <source>
        <dbReference type="ARBA" id="ARBA00017273"/>
    </source>
</evidence>
<dbReference type="PANTHER" id="PTHR32294">
    <property type="entry name" value="DNA POLYMERASE III SUBUNIT ALPHA"/>
    <property type="match status" value="1"/>
</dbReference>
<comment type="caution">
    <text evidence="15">The sequence shown here is derived from an EMBL/GenBank/DDBJ whole genome shotgun (WGS) entry which is preliminary data.</text>
</comment>
<gene>
    <name evidence="13" type="primary">dnaE2</name>
    <name evidence="15" type="ORF">CRT60_23415</name>
</gene>
<dbReference type="GO" id="GO:0005737">
    <property type="term" value="C:cytoplasm"/>
    <property type="evidence" value="ECO:0007669"/>
    <property type="project" value="UniProtKB-SubCell"/>
</dbReference>
<comment type="subcellular location">
    <subcellularLocation>
        <location evidence="1 13">Cytoplasm</location>
    </subcellularLocation>
</comment>
<evidence type="ECO:0000259" key="14">
    <source>
        <dbReference type="SMART" id="SM00481"/>
    </source>
</evidence>
<protein>
    <recommendedName>
        <fullName evidence="4 13">Error-prone DNA polymerase</fullName>
        <ecNumber evidence="3 13">2.7.7.7</ecNumber>
    </recommendedName>
</protein>
<dbReference type="InterPro" id="IPR004365">
    <property type="entry name" value="NA-bd_OB_tRNA"/>
</dbReference>
<evidence type="ECO:0000256" key="11">
    <source>
        <dbReference type="ARBA" id="ARBA00023204"/>
    </source>
</evidence>
<evidence type="ECO:0000256" key="12">
    <source>
        <dbReference type="ARBA" id="ARBA00049244"/>
    </source>
</evidence>
<evidence type="ECO:0000256" key="13">
    <source>
        <dbReference type="HAMAP-Rule" id="MF_01902"/>
    </source>
</evidence>
<dbReference type="EMBL" id="PDKW01000043">
    <property type="protein sequence ID" value="PGH52891.1"/>
    <property type="molecule type" value="Genomic_DNA"/>
</dbReference>
<dbReference type="InterPro" id="IPR011708">
    <property type="entry name" value="DNA_pol3_alpha_NTPase_dom"/>
</dbReference>
<dbReference type="InterPro" id="IPR029460">
    <property type="entry name" value="DNAPol_HHH"/>
</dbReference>
<dbReference type="GO" id="GO:0006281">
    <property type="term" value="P:DNA repair"/>
    <property type="evidence" value="ECO:0007669"/>
    <property type="project" value="UniProtKB-UniRule"/>
</dbReference>
<dbReference type="HAMAP" id="MF_01902">
    <property type="entry name" value="DNApol_error_prone"/>
    <property type="match status" value="1"/>
</dbReference>
<evidence type="ECO:0000256" key="2">
    <source>
        <dbReference type="ARBA" id="ARBA00007391"/>
    </source>
</evidence>
<dbReference type="CDD" id="cd04485">
    <property type="entry name" value="DnaE_OBF"/>
    <property type="match status" value="1"/>
</dbReference>
<dbReference type="AlphaFoldDB" id="A0A2B8B4K6"/>
<dbReference type="NCBIfam" id="NF004225">
    <property type="entry name" value="PRK05672.1"/>
    <property type="match status" value="1"/>
</dbReference>
<evidence type="ECO:0000256" key="9">
    <source>
        <dbReference type="ARBA" id="ARBA00022763"/>
    </source>
</evidence>
<keyword evidence="5 13" id="KW-0963">Cytoplasm</keyword>
<dbReference type="SMART" id="SM00481">
    <property type="entry name" value="POLIIIAc"/>
    <property type="match status" value="1"/>
</dbReference>
<dbReference type="RefSeq" id="WP_098738988.1">
    <property type="nucleotide sequence ID" value="NZ_PDKW01000043.1"/>
</dbReference>
<keyword evidence="11 13" id="KW-0234">DNA repair</keyword>
<comment type="catalytic activity">
    <reaction evidence="12 13">
        <text>DNA(n) + a 2'-deoxyribonucleoside 5'-triphosphate = DNA(n+1) + diphosphate</text>
        <dbReference type="Rhea" id="RHEA:22508"/>
        <dbReference type="Rhea" id="RHEA-COMP:17339"/>
        <dbReference type="Rhea" id="RHEA-COMP:17340"/>
        <dbReference type="ChEBI" id="CHEBI:33019"/>
        <dbReference type="ChEBI" id="CHEBI:61560"/>
        <dbReference type="ChEBI" id="CHEBI:173112"/>
        <dbReference type="EC" id="2.7.7.7"/>
    </reaction>
</comment>
<dbReference type="Pfam" id="PF02811">
    <property type="entry name" value="PHP"/>
    <property type="match status" value="1"/>
</dbReference>
<dbReference type="GO" id="GO:0008408">
    <property type="term" value="F:3'-5' exonuclease activity"/>
    <property type="evidence" value="ECO:0007669"/>
    <property type="project" value="InterPro"/>
</dbReference>
<sequence length="1086" mass="119774">MIRYAELQLATNFSFLEGASHPDELAMTAAALGLAAVGVTDRNSLAGVVQMHVAAKKAGIRPLIGCRLDLTDADSLLAYPTDRAAYARLSRLLTLGKMRAPKGECFIARADVLAHAEGMLFLLLGPDRRDDSFVRELRAWRSGLARGQLYLAASHRYQGDDARRLRWLAGLAEAEGVPLVATNDVLYHGAGRRALADMMTCIRHHTTIDEAGWRLSANAERHLKPAVEMMRLFRDHPDAVARSLEIAEACRFSLEELRYEYPDEVAEGRDPQETLVALTWDGAAKRYPPDRFPGGIPDAVRQTVERELALIAEQRFAPYFLTVHDIVRFARKKDILCQGRGSAANSAVCYCLGITSVDPTEVDLLFERFISSARGEPPDIDVDFEHERREEVIQYIYGKYGRARAGLTATVIRYRARSALREVGKAMGLSADLVARLTGSIWGWSSQGVDEERARSLGVDPDDPRLKRTLELAHELIGFPRHLSQHVGGFVITRGPLSDLCPVANAAMEDRSTIEWDKDDIDALGILKVDVLALGMLTCIHRAFDLIEQVHGQRWTLATLPQDDPAVYAMLGRADSLGVFQVESRAQMSMLPRLKPKTFYDLVIEVAIVRPGPIQGGMVHPYLRRRSGAEDITYPMPVLEPVLSRTLGVPLFQEQAMKVAMVGAGFSAEEADQLRRAMAAFRKSGQVQRFHDKFIAGMIANGCDPAFAERCFKQIEGFGEYGFPESHAASFALLVYVSAWIKHHHPAIFAAALLNSQPMGFYAPAQIVRDAREHGVTVLPPDVNLSGWDCAVEYAPRNQFPLPPGERVRVRGMHMPDAFGCAEPPHPDLLPGGEKEILGISLHLRLGLRLIKGFTQAHADSVVLFRAGGYSDPYDLWRRARLPVAALEKLAKADAFRSVGLDRRAALWAVRALGDQPLPLFARLDGPMAEEPEAPLPAMALGEHVVMDYGSLSLSLKAHPLSLLRDGLPGITPAERLAQTRDGRRLTTAGLVLVRQRPGSAEGVVFITLEDETGVANLVVMPDAFETFHRPIMTARLMAATGRVQNHEGVVHLRVESLIDLTHRLSELTGEHRPAAGPFPKGRNFH</sequence>
<dbReference type="SUPFAM" id="SSF89550">
    <property type="entry name" value="PHP domain-like"/>
    <property type="match status" value="1"/>
</dbReference>
<evidence type="ECO:0000256" key="1">
    <source>
        <dbReference type="ARBA" id="ARBA00004496"/>
    </source>
</evidence>
<dbReference type="GO" id="GO:0003887">
    <property type="term" value="F:DNA-directed DNA polymerase activity"/>
    <property type="evidence" value="ECO:0007669"/>
    <property type="project" value="UniProtKB-UniRule"/>
</dbReference>
<dbReference type="InterPro" id="IPR004805">
    <property type="entry name" value="DnaE2/DnaE/PolC"/>
</dbReference>
<dbReference type="OrthoDB" id="9803237at2"/>
<evidence type="ECO:0000313" key="16">
    <source>
        <dbReference type="Proteomes" id="UP000225379"/>
    </source>
</evidence>
<keyword evidence="8 13" id="KW-0235">DNA replication</keyword>
<comment type="function">
    <text evidence="13">DNA polymerase involved in damage-induced mutagenesis and translesion synthesis (TLS). It is not the major replicative DNA polymerase.</text>
</comment>
<evidence type="ECO:0000313" key="15">
    <source>
        <dbReference type="EMBL" id="PGH52891.1"/>
    </source>
</evidence>
<dbReference type="Pfam" id="PF01336">
    <property type="entry name" value="tRNA_anti-codon"/>
    <property type="match status" value="1"/>
</dbReference>
<dbReference type="NCBIfam" id="TIGR00594">
    <property type="entry name" value="polc"/>
    <property type="match status" value="1"/>
</dbReference>
<comment type="similarity">
    <text evidence="2 13">Belongs to the DNA polymerase type-C family. DnaE2 subfamily.</text>
</comment>
<keyword evidence="6 13" id="KW-0808">Transferase</keyword>
<evidence type="ECO:0000256" key="3">
    <source>
        <dbReference type="ARBA" id="ARBA00012417"/>
    </source>
</evidence>
<reference evidence="16" key="1">
    <citation type="submission" date="2017-10" db="EMBL/GenBank/DDBJ databases">
        <authorList>
            <person name="Kravchenko I.K."/>
            <person name="Grouzdev D.S."/>
        </authorList>
    </citation>
    <scope>NUCLEOTIDE SEQUENCE [LARGE SCALE GENOMIC DNA]</scope>
    <source>
        <strain evidence="16">B2</strain>
    </source>
</reference>
<keyword evidence="9 13" id="KW-0227">DNA damage</keyword>
<proteinExistence type="inferred from homology"/>
<dbReference type="CDD" id="cd07434">
    <property type="entry name" value="PHP_PolIIIA_DnaE2"/>
    <property type="match status" value="1"/>
</dbReference>
<organism evidence="15 16">
    <name type="scientific">Azospirillum palustre</name>
    <dbReference type="NCBI Taxonomy" id="2044885"/>
    <lineage>
        <taxon>Bacteria</taxon>
        <taxon>Pseudomonadati</taxon>
        <taxon>Pseudomonadota</taxon>
        <taxon>Alphaproteobacteria</taxon>
        <taxon>Rhodospirillales</taxon>
        <taxon>Azospirillaceae</taxon>
        <taxon>Azospirillum</taxon>
    </lineage>
</organism>
<evidence type="ECO:0000256" key="5">
    <source>
        <dbReference type="ARBA" id="ARBA00022490"/>
    </source>
</evidence>
<dbReference type="InterPro" id="IPR040982">
    <property type="entry name" value="DNA_pol3_finger"/>
</dbReference>
<dbReference type="PANTHER" id="PTHR32294:SF4">
    <property type="entry name" value="ERROR-PRONE DNA POLYMERASE"/>
    <property type="match status" value="1"/>
</dbReference>
<dbReference type="InterPro" id="IPR003141">
    <property type="entry name" value="Pol/His_phosphatase_N"/>
</dbReference>
<evidence type="ECO:0000256" key="10">
    <source>
        <dbReference type="ARBA" id="ARBA00022932"/>
    </source>
</evidence>
<dbReference type="InterPro" id="IPR004013">
    <property type="entry name" value="PHP_dom"/>
</dbReference>
<dbReference type="Pfam" id="PF14579">
    <property type="entry name" value="HHH_6"/>
    <property type="match status" value="1"/>
</dbReference>
<evidence type="ECO:0000256" key="8">
    <source>
        <dbReference type="ARBA" id="ARBA00022705"/>
    </source>
</evidence>
<evidence type="ECO:0000256" key="7">
    <source>
        <dbReference type="ARBA" id="ARBA00022695"/>
    </source>
</evidence>
<dbReference type="Proteomes" id="UP000225379">
    <property type="component" value="Unassembled WGS sequence"/>
</dbReference>
<keyword evidence="16" id="KW-1185">Reference proteome</keyword>
<dbReference type="Gene3D" id="3.20.20.140">
    <property type="entry name" value="Metal-dependent hydrolases"/>
    <property type="match status" value="1"/>
</dbReference>
<dbReference type="GO" id="GO:0006260">
    <property type="term" value="P:DNA replication"/>
    <property type="evidence" value="ECO:0007669"/>
    <property type="project" value="UniProtKB-KW"/>
</dbReference>
<dbReference type="EC" id="2.7.7.7" evidence="3 13"/>
<keyword evidence="10 13" id="KW-0239">DNA-directed DNA polymerase</keyword>
<dbReference type="GO" id="GO:0003676">
    <property type="term" value="F:nucleic acid binding"/>
    <property type="evidence" value="ECO:0007669"/>
    <property type="project" value="InterPro"/>
</dbReference>